<dbReference type="RefSeq" id="WP_039258141.1">
    <property type="nucleotide sequence ID" value="NZ_JDRY01000012.1"/>
</dbReference>
<dbReference type="Gene3D" id="2.40.128.660">
    <property type="entry name" value="Uncharacterised protein PF15525, DUF4652"/>
    <property type="match status" value="1"/>
</dbReference>
<feature type="compositionally biased region" description="Basic and acidic residues" evidence="1">
    <location>
        <begin position="40"/>
        <end position="64"/>
    </location>
</feature>
<protein>
    <recommendedName>
        <fullName evidence="4">Lipoprotein</fullName>
    </recommendedName>
</protein>
<proteinExistence type="predicted"/>
<feature type="compositionally biased region" description="Low complexity" evidence="1">
    <location>
        <begin position="67"/>
        <end position="83"/>
    </location>
</feature>
<gene>
    <name evidence="2" type="ORF">Z955_02185</name>
</gene>
<organism evidence="2 3">
    <name type="scientific">Clostridium botulinum C/D str. DC5</name>
    <dbReference type="NCBI Taxonomy" id="1443128"/>
    <lineage>
        <taxon>Bacteria</taxon>
        <taxon>Bacillati</taxon>
        <taxon>Bacillota</taxon>
        <taxon>Clostridia</taxon>
        <taxon>Eubacteriales</taxon>
        <taxon>Clostridiaceae</taxon>
        <taxon>Clostridium</taxon>
    </lineage>
</organism>
<dbReference type="AlphaFoldDB" id="A0A0A0IJZ1"/>
<accession>A0A0A0IJZ1</accession>
<dbReference type="Proteomes" id="UP000030014">
    <property type="component" value="Unassembled WGS sequence"/>
</dbReference>
<dbReference type="Pfam" id="PF15525">
    <property type="entry name" value="DUF4652"/>
    <property type="match status" value="1"/>
</dbReference>
<evidence type="ECO:0000313" key="2">
    <source>
        <dbReference type="EMBL" id="KGN00934.1"/>
    </source>
</evidence>
<reference evidence="2 3" key="1">
    <citation type="submission" date="2014-01" db="EMBL/GenBank/DDBJ databases">
        <title>Plasmidome dynamics in the species complex Clostridium novyi sensu lato converts strains of independent lineages into distinctly different pathogens.</title>
        <authorList>
            <person name="Skarin H."/>
            <person name="Segerman B."/>
        </authorList>
    </citation>
    <scope>NUCLEOTIDE SEQUENCE [LARGE SCALE GENOMIC DNA]</scope>
    <source>
        <strain evidence="2 3">DC5</strain>
    </source>
</reference>
<dbReference type="PROSITE" id="PS51257">
    <property type="entry name" value="PROKAR_LIPOPROTEIN"/>
    <property type="match status" value="1"/>
</dbReference>
<dbReference type="EMBL" id="JDRY01000012">
    <property type="protein sequence ID" value="KGN00934.1"/>
    <property type="molecule type" value="Genomic_DNA"/>
</dbReference>
<dbReference type="InterPro" id="IPR028102">
    <property type="entry name" value="DUF4652"/>
</dbReference>
<evidence type="ECO:0000313" key="3">
    <source>
        <dbReference type="Proteomes" id="UP000030014"/>
    </source>
</evidence>
<evidence type="ECO:0008006" key="4">
    <source>
        <dbReference type="Google" id="ProtNLM"/>
    </source>
</evidence>
<comment type="caution">
    <text evidence="2">The sequence shown here is derived from an EMBL/GenBank/DDBJ whole genome shotgun (WGS) entry which is preliminary data.</text>
</comment>
<name>A0A0A0IJZ1_CLOBO</name>
<dbReference type="CDD" id="cd14437">
    <property type="entry name" value="nt01cx_1156_like"/>
    <property type="match status" value="1"/>
</dbReference>
<feature type="region of interest" description="Disordered" evidence="1">
    <location>
        <begin position="40"/>
        <end position="83"/>
    </location>
</feature>
<evidence type="ECO:0000256" key="1">
    <source>
        <dbReference type="SAM" id="MobiDB-lite"/>
    </source>
</evidence>
<sequence>MKFNITSVKKKTVYSLCALMTISAIGFSGCSNSKDEVKKQDVSMETNKQENINKNENIKDDTKQLKPNKQQKSSDKNSTNKSKAISDMKFIKKKINEKIEPKFATKWKEASKNKISACIEGKGPDAEEEGVGEIYIKNLKSKEMWSLNLSQKQQKDTPKYIEWFDDNNLMVIIGSAHGTVSQGGNLYKVNVNTGETTEIYNTKDKKRQVLSVKRNVDKLNLNILVYENDDLLNSHKESKTINIK</sequence>